<sequence length="70" mass="7388">MINSRVRAAAAGRHQTTRVLEYVGVVALAVVLVIGIALAGWGSELRTLTGQALCSLTPQQDCADRSPRTP</sequence>
<dbReference type="EMBL" id="JACCBU010000001">
    <property type="protein sequence ID" value="NYE74920.1"/>
    <property type="molecule type" value="Genomic_DNA"/>
</dbReference>
<evidence type="ECO:0000313" key="3">
    <source>
        <dbReference type="Proteomes" id="UP000569914"/>
    </source>
</evidence>
<feature type="transmembrane region" description="Helical" evidence="1">
    <location>
        <begin position="20"/>
        <end position="41"/>
    </location>
</feature>
<reference evidence="2 3" key="1">
    <citation type="submission" date="2020-07" db="EMBL/GenBank/DDBJ databases">
        <title>Sequencing the genomes of 1000 actinobacteria strains.</title>
        <authorList>
            <person name="Klenk H.-P."/>
        </authorList>
    </citation>
    <scope>NUCLEOTIDE SEQUENCE [LARGE SCALE GENOMIC DNA]</scope>
    <source>
        <strain evidence="2 3">DSM 22083</strain>
    </source>
</reference>
<keyword evidence="3" id="KW-1185">Reference proteome</keyword>
<keyword evidence="1" id="KW-0472">Membrane</keyword>
<keyword evidence="1" id="KW-1133">Transmembrane helix</keyword>
<keyword evidence="1" id="KW-0812">Transmembrane</keyword>
<name>A0A7Y9IDT0_9ACTN</name>
<organism evidence="2 3">
    <name type="scientific">Microlunatus parietis</name>
    <dbReference type="NCBI Taxonomy" id="682979"/>
    <lineage>
        <taxon>Bacteria</taxon>
        <taxon>Bacillati</taxon>
        <taxon>Actinomycetota</taxon>
        <taxon>Actinomycetes</taxon>
        <taxon>Propionibacteriales</taxon>
        <taxon>Propionibacteriaceae</taxon>
        <taxon>Microlunatus</taxon>
    </lineage>
</organism>
<dbReference type="RefSeq" id="WP_179757511.1">
    <property type="nucleotide sequence ID" value="NZ_JACCBU010000001.1"/>
</dbReference>
<gene>
    <name evidence="2" type="ORF">BKA15_006249</name>
</gene>
<proteinExistence type="predicted"/>
<dbReference type="Proteomes" id="UP000569914">
    <property type="component" value="Unassembled WGS sequence"/>
</dbReference>
<evidence type="ECO:0000313" key="2">
    <source>
        <dbReference type="EMBL" id="NYE74920.1"/>
    </source>
</evidence>
<protein>
    <submittedName>
        <fullName evidence="2">Uncharacterized protein</fullName>
    </submittedName>
</protein>
<accession>A0A7Y9IDT0</accession>
<comment type="caution">
    <text evidence="2">The sequence shown here is derived from an EMBL/GenBank/DDBJ whole genome shotgun (WGS) entry which is preliminary data.</text>
</comment>
<evidence type="ECO:0000256" key="1">
    <source>
        <dbReference type="SAM" id="Phobius"/>
    </source>
</evidence>
<dbReference type="AlphaFoldDB" id="A0A7Y9IDT0"/>